<reference evidence="1" key="1">
    <citation type="submission" date="2014-12" db="EMBL/GenBank/DDBJ databases">
        <title>Parallel Evolution in Life History Adaptation Evident in the Tissue-Specific Poeciliopsis prolifica transcriptome.</title>
        <authorList>
            <person name="Jue N.K."/>
            <person name="Foley R.J."/>
            <person name="Obergfell C."/>
            <person name="Reznick D.N."/>
            <person name="O'Neill R.J."/>
            <person name="O'Neill M.J."/>
        </authorList>
    </citation>
    <scope>NUCLEOTIDE SEQUENCE</scope>
</reference>
<gene>
    <name evidence="1" type="primary">TCB1</name>
</gene>
<dbReference type="EMBL" id="GBYX01475011">
    <property type="protein sequence ID" value="JAO06661.1"/>
    <property type="molecule type" value="Transcribed_RNA"/>
</dbReference>
<dbReference type="GO" id="GO:0003676">
    <property type="term" value="F:nucleic acid binding"/>
    <property type="evidence" value="ECO:0007669"/>
    <property type="project" value="InterPro"/>
</dbReference>
<proteinExistence type="predicted"/>
<accession>A0A0S7EPZ2</accession>
<organism evidence="1">
    <name type="scientific">Poeciliopsis prolifica</name>
    <name type="common">blackstripe livebearer</name>
    <dbReference type="NCBI Taxonomy" id="188132"/>
    <lineage>
        <taxon>Eukaryota</taxon>
        <taxon>Metazoa</taxon>
        <taxon>Chordata</taxon>
        <taxon>Craniata</taxon>
        <taxon>Vertebrata</taxon>
        <taxon>Euteleostomi</taxon>
        <taxon>Actinopterygii</taxon>
        <taxon>Neopterygii</taxon>
        <taxon>Teleostei</taxon>
        <taxon>Neoteleostei</taxon>
        <taxon>Acanthomorphata</taxon>
        <taxon>Ovalentaria</taxon>
        <taxon>Atherinomorphae</taxon>
        <taxon>Cyprinodontiformes</taxon>
        <taxon>Poeciliidae</taxon>
        <taxon>Poeciliinae</taxon>
        <taxon>Poeciliopsis</taxon>
    </lineage>
</organism>
<dbReference type="AlphaFoldDB" id="A0A0S7EPZ2"/>
<sequence>MPASYRDAWRRRCDGVGCFPGDTVEDFFKTEGIKNQHGYHRTLQRHAIPSGLRLIGPSFNLQQENDPKHTSRLCKGYLSKKESDGVLRQMTWPLQSPDLNPIETVWG</sequence>
<dbReference type="Gene3D" id="3.30.420.10">
    <property type="entry name" value="Ribonuclease H-like superfamily/Ribonuclease H"/>
    <property type="match status" value="1"/>
</dbReference>
<evidence type="ECO:0000313" key="1">
    <source>
        <dbReference type="EMBL" id="JAO06661.1"/>
    </source>
</evidence>
<name>A0A0S7EPZ2_9TELE</name>
<protein>
    <submittedName>
        <fullName evidence="1">TCB1</fullName>
    </submittedName>
</protein>
<dbReference type="InterPro" id="IPR036397">
    <property type="entry name" value="RNaseH_sf"/>
</dbReference>